<evidence type="ECO:0000313" key="2">
    <source>
        <dbReference type="Proteomes" id="UP000631114"/>
    </source>
</evidence>
<sequence length="299" mass="33851">MGEDLDKTVLLGPDNFNKDAIDQAEGPDWQDFVGIICLLINSTISFIEENKAGNVGASLMACLARKAKKFLEVKFWTKYCQVKYQYRESNVATIVVTVDDDEVIASYFKGDETLANDSRRKLKVEHVALGNTWAVVAEALSRSKQAELDESATQAARMEMVYQMVAIKDLQDLHHKLLFALLSIKDPRQYYDSQHANADRNVGDVEFSTKPRSHNLNTQHTCDFLQNIISDMRENGFSDPVVRPDVALKVLIDLTQHHSSTKYHIGKSPQENVLDQLPEGNKEEALHHSTFTQELLKHF</sequence>
<accession>A0A835IZI0</accession>
<dbReference type="EMBL" id="JADFTS010000001">
    <property type="protein sequence ID" value="KAF9624388.1"/>
    <property type="molecule type" value="Genomic_DNA"/>
</dbReference>
<dbReference type="GO" id="GO:0006351">
    <property type="term" value="P:DNA-templated transcription"/>
    <property type="evidence" value="ECO:0007669"/>
    <property type="project" value="InterPro"/>
</dbReference>
<dbReference type="Proteomes" id="UP000631114">
    <property type="component" value="Unassembled WGS sequence"/>
</dbReference>
<dbReference type="GO" id="GO:0006289">
    <property type="term" value="P:nucleotide-excision repair"/>
    <property type="evidence" value="ECO:0007669"/>
    <property type="project" value="InterPro"/>
</dbReference>
<dbReference type="PANTHER" id="PTHR12856">
    <property type="entry name" value="TRANSCRIPTION INITIATION FACTOR IIH-RELATED"/>
    <property type="match status" value="1"/>
</dbReference>
<comment type="caution">
    <text evidence="1">The sequence shown here is derived from an EMBL/GenBank/DDBJ whole genome shotgun (WGS) entry which is preliminary data.</text>
</comment>
<dbReference type="Gene3D" id="1.20.1110.10">
    <property type="entry name" value="Calcium-transporting ATPase, transmembrane domain"/>
    <property type="match status" value="1"/>
</dbReference>
<dbReference type="GO" id="GO:0000439">
    <property type="term" value="C:transcription factor TFIIH core complex"/>
    <property type="evidence" value="ECO:0007669"/>
    <property type="project" value="InterPro"/>
</dbReference>
<dbReference type="InterPro" id="IPR027079">
    <property type="entry name" value="Tfb1/GTF2H1"/>
</dbReference>
<name>A0A835IZI0_9MAGN</name>
<reference evidence="1 2" key="1">
    <citation type="submission" date="2020-10" db="EMBL/GenBank/DDBJ databases">
        <title>The Coptis chinensis genome and diversification of protoberbering-type alkaloids.</title>
        <authorList>
            <person name="Wang B."/>
            <person name="Shu S."/>
            <person name="Song C."/>
            <person name="Liu Y."/>
        </authorList>
    </citation>
    <scope>NUCLEOTIDE SEQUENCE [LARGE SCALE GENOMIC DNA]</scope>
    <source>
        <strain evidence="1">HL-2020</strain>
        <tissue evidence="1">Leaf</tissue>
    </source>
</reference>
<proteinExistence type="predicted"/>
<evidence type="ECO:0000313" key="1">
    <source>
        <dbReference type="EMBL" id="KAF9624388.1"/>
    </source>
</evidence>
<keyword evidence="2" id="KW-1185">Reference proteome</keyword>
<dbReference type="AlphaFoldDB" id="A0A835IZI0"/>
<organism evidence="1 2">
    <name type="scientific">Coptis chinensis</name>
    <dbReference type="NCBI Taxonomy" id="261450"/>
    <lineage>
        <taxon>Eukaryota</taxon>
        <taxon>Viridiplantae</taxon>
        <taxon>Streptophyta</taxon>
        <taxon>Embryophyta</taxon>
        <taxon>Tracheophyta</taxon>
        <taxon>Spermatophyta</taxon>
        <taxon>Magnoliopsida</taxon>
        <taxon>Ranunculales</taxon>
        <taxon>Ranunculaceae</taxon>
        <taxon>Coptidoideae</taxon>
        <taxon>Coptis</taxon>
    </lineage>
</organism>
<gene>
    <name evidence="1" type="ORF">IFM89_010776</name>
</gene>
<protein>
    <submittedName>
        <fullName evidence="1">Uncharacterized protein</fullName>
    </submittedName>
</protein>
<dbReference type="OrthoDB" id="1744432at2759"/>